<dbReference type="InterPro" id="IPR007858">
    <property type="entry name" value="Dpy-30_motif"/>
</dbReference>
<evidence type="ECO:0000256" key="1">
    <source>
        <dbReference type="ARBA" id="ARBA00010849"/>
    </source>
</evidence>
<dbReference type="Gene3D" id="1.20.890.10">
    <property type="entry name" value="cAMP-dependent protein kinase regulatory subunit, dimerization-anchoring domain"/>
    <property type="match status" value="1"/>
</dbReference>
<organism evidence="3 4">
    <name type="scientific">Trypanosoma brucei equiperdum</name>
    <dbReference type="NCBI Taxonomy" id="630700"/>
    <lineage>
        <taxon>Eukaryota</taxon>
        <taxon>Discoba</taxon>
        <taxon>Euglenozoa</taxon>
        <taxon>Kinetoplastea</taxon>
        <taxon>Metakinetoplastina</taxon>
        <taxon>Trypanosomatida</taxon>
        <taxon>Trypanosomatidae</taxon>
        <taxon>Trypanosoma</taxon>
    </lineage>
</organism>
<reference evidence="3 4" key="1">
    <citation type="submission" date="2018-09" db="EMBL/GenBank/DDBJ databases">
        <title>whole genome sequence of T. equiperdum IVM-t1 strain.</title>
        <authorList>
            <person name="Suganuma K."/>
        </authorList>
    </citation>
    <scope>NUCLEOTIDE SEQUENCE [LARGE SCALE GENOMIC DNA]</scope>
    <source>
        <strain evidence="3 4">IVM-t1</strain>
    </source>
</reference>
<protein>
    <submittedName>
        <fullName evidence="3">Radial spoke protein RSP2</fullName>
    </submittedName>
</protein>
<comment type="caution">
    <text evidence="3">The sequence shown here is derived from an EMBL/GenBank/DDBJ whole genome shotgun (WGS) entry which is preliminary data.</text>
</comment>
<dbReference type="PANTHER" id="PTHR23356">
    <property type="entry name" value="DPY30-RELATED"/>
    <property type="match status" value="1"/>
</dbReference>
<dbReference type="Proteomes" id="UP000266743">
    <property type="component" value="Chromosome 5"/>
</dbReference>
<evidence type="ECO:0000256" key="2">
    <source>
        <dbReference type="SAM" id="MobiDB-lite"/>
    </source>
</evidence>
<sequence length="533" mass="59521">MTESAYLKCSVGPVLAKAVAETVLAQPSNPQEYIALYLLHVLQEEQNAAIAATRQAKVEALRQAWAGRHALREKRAADTIQRFFRQCQAVLRARRAEEEELWNKYEEAEAEADDLLGDVAGEKDHSGDALPDAADVDDAAAAVEDARVEFYKAHRFMLYIRKALLGMLKKELVDRREEVRMEQDKMHDALEVATEEAQKKDEAEAIAAATKGTLPSSDAMEKLVRQVTLRQHEKISAPMILFRVLRCWCYFLFDSTPKQVSTPADVAALLKPFKLMQLLRAFNPVRSYQRSRPLRLEDNLQNANDMNSGDDMQDGDVPIPQPKPRQARRVGRVLRVLLHDGEYICGVNPADHIDAEGSGADEEHEALEAAAAAADRAANITSRVEETAKKHSVILYALLRLLRTASAYRDARDKWLQLLTQAGREVPAAVELPEEDVNDPNDEEALRDEDDEVDEAAVRRLLLQIGVDTDEALAKLWIEADSVERAKWEGIAAARLEEEGQEEAAVVMAKDLMGTKATKIRCTHVSVIEVYGT</sequence>
<dbReference type="CDD" id="cd22966">
    <property type="entry name" value="DD_DYDC-like"/>
    <property type="match status" value="1"/>
</dbReference>
<evidence type="ECO:0000313" key="3">
    <source>
        <dbReference type="EMBL" id="RHW72493.1"/>
    </source>
</evidence>
<dbReference type="PANTHER" id="PTHR23356:SF19">
    <property type="match status" value="1"/>
</dbReference>
<dbReference type="AlphaFoldDB" id="A0A3L6L736"/>
<accession>A0A3L6L736</accession>
<dbReference type="InterPro" id="IPR049630">
    <property type="entry name" value="DYDC-like_DD"/>
</dbReference>
<feature type="region of interest" description="Disordered" evidence="2">
    <location>
        <begin position="300"/>
        <end position="324"/>
    </location>
</feature>
<dbReference type="InterPro" id="IPR037856">
    <property type="entry name" value="Sdc1/DPY30"/>
</dbReference>
<gene>
    <name evidence="3" type="ORF">DPX39_050035000</name>
</gene>
<dbReference type="EMBL" id="QSBY01000005">
    <property type="protein sequence ID" value="RHW72493.1"/>
    <property type="molecule type" value="Genomic_DNA"/>
</dbReference>
<comment type="similarity">
    <text evidence="1">Belongs to the dpy-30 family.</text>
</comment>
<proteinExistence type="inferred from homology"/>
<dbReference type="GO" id="GO:0048188">
    <property type="term" value="C:Set1C/COMPASS complex"/>
    <property type="evidence" value="ECO:0007669"/>
    <property type="project" value="InterPro"/>
</dbReference>
<dbReference type="Pfam" id="PF05186">
    <property type="entry name" value="Dpy-30"/>
    <property type="match status" value="1"/>
</dbReference>
<evidence type="ECO:0000313" key="4">
    <source>
        <dbReference type="Proteomes" id="UP000266743"/>
    </source>
</evidence>
<name>A0A3L6L736_9TRYP</name>